<dbReference type="Pfam" id="PF01979">
    <property type="entry name" value="Amidohydro_1"/>
    <property type="match status" value="1"/>
</dbReference>
<dbReference type="GO" id="GO:0016814">
    <property type="term" value="F:hydrolase activity, acting on carbon-nitrogen (but not peptide) bonds, in cyclic amidines"/>
    <property type="evidence" value="ECO:0007669"/>
    <property type="project" value="UniProtKB-ARBA"/>
</dbReference>
<dbReference type="SUPFAM" id="SSF51338">
    <property type="entry name" value="Composite domain of metallo-dependent hydrolases"/>
    <property type="match status" value="1"/>
</dbReference>
<dbReference type="InterPro" id="IPR050287">
    <property type="entry name" value="MTA/SAH_deaminase"/>
</dbReference>
<dbReference type="InterPro" id="IPR006680">
    <property type="entry name" value="Amidohydro-rel"/>
</dbReference>
<dbReference type="AlphaFoldDB" id="A0A1Y1Z193"/>
<evidence type="ECO:0000313" key="6">
    <source>
        <dbReference type="EMBL" id="ORY03717.1"/>
    </source>
</evidence>
<evidence type="ECO:0000256" key="2">
    <source>
        <dbReference type="ARBA" id="ARBA00022801"/>
    </source>
</evidence>
<dbReference type="PANTHER" id="PTHR43794:SF11">
    <property type="entry name" value="AMIDOHYDROLASE-RELATED DOMAIN-CONTAINING PROTEIN"/>
    <property type="match status" value="1"/>
</dbReference>
<sequence length="463" mass="50295">MLFTNATIITMNARREIILNGAIRTEGNRIADIGKAAELTARYPDEKVVDVEGKLIIPGLVNTHVHLAQSLLRGAADDLELIGWLCERVWVLQGNFTNEDGYAAARLTIAEMLKSGTTTFLEAMLAHRYGFDGIAEACIESGIRACLGGIVMDVGTYATKDSFAMHPGLVEDRETSLLGVLKAHDKWHGSGDDRVHVWFGARTPGGVTPELYKEMCSIAKEKDMGITMHCAEVSADMKYCKEKYDLSPVGFAESVGMLGKKTVLVHMVWLEDEDMEKLRESGTHVSHNPTSNCKLASGICKVPELLDNQVNVCLGTDGAPCNNTYDMIREMHLAAILHKARTLDPVIVPAETALEMATINGAKALGLEDEIGSLEIGKKADLVVVDLKRLNSTPDFNPVSTLVYTATGGQVDIVVVDGKIVVEGGELKTMDEAEVITEANKHAREVAERAGLGRKLKAKWPLV</sequence>
<dbReference type="InterPro" id="IPR054418">
    <property type="entry name" value="MQNX/HUTI_composite_N"/>
</dbReference>
<dbReference type="GO" id="GO:0046872">
    <property type="term" value="F:metal ion binding"/>
    <property type="evidence" value="ECO:0007669"/>
    <property type="project" value="UniProtKB-KW"/>
</dbReference>
<keyword evidence="3" id="KW-0862">Zinc</keyword>
<dbReference type="InterPro" id="IPR032466">
    <property type="entry name" value="Metal_Hydrolase"/>
</dbReference>
<feature type="domain" description="Aminodeoxyfutalosine deaminase/Imidazolonepropionase-like composite" evidence="5">
    <location>
        <begin position="21"/>
        <end position="45"/>
    </location>
</feature>
<reference evidence="6 7" key="1">
    <citation type="submission" date="2016-07" db="EMBL/GenBank/DDBJ databases">
        <title>Pervasive Adenine N6-methylation of Active Genes in Fungi.</title>
        <authorList>
            <consortium name="DOE Joint Genome Institute"/>
            <person name="Mondo S.J."/>
            <person name="Dannebaum R.O."/>
            <person name="Kuo R.C."/>
            <person name="Labutti K."/>
            <person name="Haridas S."/>
            <person name="Kuo A."/>
            <person name="Salamov A."/>
            <person name="Ahrendt S.R."/>
            <person name="Lipzen A."/>
            <person name="Sullivan W."/>
            <person name="Andreopoulos W.B."/>
            <person name="Clum A."/>
            <person name="Lindquist E."/>
            <person name="Daum C."/>
            <person name="Ramamoorthy G.K."/>
            <person name="Gryganskyi A."/>
            <person name="Culley D."/>
            <person name="Magnuson J.K."/>
            <person name="James T.Y."/>
            <person name="O'Malley M.A."/>
            <person name="Stajich J.E."/>
            <person name="Spatafora J.W."/>
            <person name="Visel A."/>
            <person name="Grigoriev I.V."/>
        </authorList>
    </citation>
    <scope>NUCLEOTIDE SEQUENCE [LARGE SCALE GENOMIC DNA]</scope>
    <source>
        <strain evidence="6 7">CBS 931.73</strain>
    </source>
</reference>
<gene>
    <name evidence="6" type="ORF">K493DRAFT_404905</name>
</gene>
<dbReference type="FunFam" id="3.20.20.140:FF:000014">
    <property type="entry name" value="5-methylthioadenosine/S-adenosylhomocysteine deaminase"/>
    <property type="match status" value="1"/>
</dbReference>
<keyword evidence="7" id="KW-1185">Reference proteome</keyword>
<proteinExistence type="predicted"/>
<evidence type="ECO:0000256" key="3">
    <source>
        <dbReference type="ARBA" id="ARBA00022833"/>
    </source>
</evidence>
<feature type="domain" description="Amidohydrolase-related" evidence="4">
    <location>
        <begin position="56"/>
        <end position="421"/>
    </location>
</feature>
<comment type="caution">
    <text evidence="6">The sequence shown here is derived from an EMBL/GenBank/DDBJ whole genome shotgun (WGS) entry which is preliminary data.</text>
</comment>
<dbReference type="InParanoid" id="A0A1Y1Z193"/>
<evidence type="ECO:0000313" key="7">
    <source>
        <dbReference type="Proteomes" id="UP000193498"/>
    </source>
</evidence>
<keyword evidence="2 6" id="KW-0378">Hydrolase</keyword>
<accession>A0A1Y1Z193</accession>
<dbReference type="Pfam" id="PF22039">
    <property type="entry name" value="HUTI_composite_bact"/>
    <property type="match status" value="1"/>
</dbReference>
<dbReference type="FunCoup" id="A0A1Y1Z193">
    <property type="interactions" value="7"/>
</dbReference>
<evidence type="ECO:0000259" key="4">
    <source>
        <dbReference type="Pfam" id="PF01979"/>
    </source>
</evidence>
<dbReference type="GO" id="GO:0019239">
    <property type="term" value="F:deaminase activity"/>
    <property type="evidence" value="ECO:0007669"/>
    <property type="project" value="UniProtKB-ARBA"/>
</dbReference>
<evidence type="ECO:0000259" key="5">
    <source>
        <dbReference type="Pfam" id="PF22039"/>
    </source>
</evidence>
<dbReference type="Gene3D" id="3.20.20.140">
    <property type="entry name" value="Metal-dependent hydrolases"/>
    <property type="match status" value="1"/>
</dbReference>
<dbReference type="PANTHER" id="PTHR43794">
    <property type="entry name" value="AMINOHYDROLASE SSNA-RELATED"/>
    <property type="match status" value="1"/>
</dbReference>
<name>A0A1Y1Z193_9FUNG</name>
<organism evidence="6 7">
    <name type="scientific">Basidiobolus meristosporus CBS 931.73</name>
    <dbReference type="NCBI Taxonomy" id="1314790"/>
    <lineage>
        <taxon>Eukaryota</taxon>
        <taxon>Fungi</taxon>
        <taxon>Fungi incertae sedis</taxon>
        <taxon>Zoopagomycota</taxon>
        <taxon>Entomophthoromycotina</taxon>
        <taxon>Basidiobolomycetes</taxon>
        <taxon>Basidiobolales</taxon>
        <taxon>Basidiobolaceae</taxon>
        <taxon>Basidiobolus</taxon>
    </lineage>
</organism>
<dbReference type="Gene3D" id="2.30.40.10">
    <property type="entry name" value="Urease, subunit C, domain 1"/>
    <property type="match status" value="1"/>
</dbReference>
<keyword evidence="1" id="KW-0479">Metal-binding</keyword>
<dbReference type="InterPro" id="IPR011059">
    <property type="entry name" value="Metal-dep_hydrolase_composite"/>
</dbReference>
<dbReference type="STRING" id="1314790.A0A1Y1Z193"/>
<protein>
    <submittedName>
        <fullName evidence="6">Amidohydrolase</fullName>
    </submittedName>
</protein>
<dbReference type="SUPFAM" id="SSF51556">
    <property type="entry name" value="Metallo-dependent hydrolases"/>
    <property type="match status" value="1"/>
</dbReference>
<dbReference type="Proteomes" id="UP000193498">
    <property type="component" value="Unassembled WGS sequence"/>
</dbReference>
<evidence type="ECO:0000256" key="1">
    <source>
        <dbReference type="ARBA" id="ARBA00022723"/>
    </source>
</evidence>
<dbReference type="EMBL" id="MCFE01000043">
    <property type="protein sequence ID" value="ORY03717.1"/>
    <property type="molecule type" value="Genomic_DNA"/>
</dbReference>
<dbReference type="CDD" id="cd01298">
    <property type="entry name" value="ATZ_TRZ_like"/>
    <property type="match status" value="1"/>
</dbReference>
<dbReference type="OrthoDB" id="194468at2759"/>